<dbReference type="RefSeq" id="XP_011644264.2">
    <property type="nucleotide sequence ID" value="XM_011645962.2"/>
</dbReference>
<evidence type="ECO:0000313" key="2">
    <source>
        <dbReference type="RefSeq" id="XP_011644264.2"/>
    </source>
</evidence>
<dbReference type="KEGG" id="pbar:105431628"/>
<dbReference type="GO" id="GO:0005549">
    <property type="term" value="F:odorant binding"/>
    <property type="evidence" value="ECO:0007669"/>
    <property type="project" value="InterPro"/>
</dbReference>
<dbReference type="AlphaFoldDB" id="A0A6I9WLT4"/>
<accession>A0A6I9WLT4</accession>
<dbReference type="GeneID" id="105431628"/>
<protein>
    <submittedName>
        <fullName evidence="2">Uncharacterized protein LOC105431628</fullName>
    </submittedName>
</protein>
<dbReference type="CDD" id="cd23992">
    <property type="entry name" value="PBP_GOBP"/>
    <property type="match status" value="1"/>
</dbReference>
<organism evidence="1 2">
    <name type="scientific">Pogonomyrmex barbatus</name>
    <name type="common">red harvester ant</name>
    <dbReference type="NCBI Taxonomy" id="144034"/>
    <lineage>
        <taxon>Eukaryota</taxon>
        <taxon>Metazoa</taxon>
        <taxon>Ecdysozoa</taxon>
        <taxon>Arthropoda</taxon>
        <taxon>Hexapoda</taxon>
        <taxon>Insecta</taxon>
        <taxon>Pterygota</taxon>
        <taxon>Neoptera</taxon>
        <taxon>Endopterygota</taxon>
        <taxon>Hymenoptera</taxon>
        <taxon>Apocrita</taxon>
        <taxon>Aculeata</taxon>
        <taxon>Formicoidea</taxon>
        <taxon>Formicidae</taxon>
        <taxon>Myrmicinae</taxon>
        <taxon>Pogonomyrmex</taxon>
    </lineage>
</organism>
<keyword evidence="1" id="KW-1185">Reference proteome</keyword>
<dbReference type="Gene3D" id="1.10.238.20">
    <property type="entry name" value="Pheromone/general odorant binding protein domain"/>
    <property type="match status" value="1"/>
</dbReference>
<gene>
    <name evidence="2" type="primary">LOC105431628</name>
</gene>
<dbReference type="Pfam" id="PF01395">
    <property type="entry name" value="PBP_GOBP"/>
    <property type="match status" value="1"/>
</dbReference>
<dbReference type="OrthoDB" id="7552736at2759"/>
<dbReference type="InterPro" id="IPR006170">
    <property type="entry name" value="PBP/GOBP"/>
</dbReference>
<sequence length="171" mass="19472">MQPVAGLTLLKFVPIKRKKMKRIALFVLALIALVTADDIQDIADKMETKVEVVQTCLDEAELKIEDITSSLKKFKDLKAEELTEEDKQAAANYMTFLACMLQKTGMMDENSKFKVDELVEQIVKDGELKPIDKKVLTECITSMNEDNEMTKEDRVFGMTICVISSQKEDRR</sequence>
<dbReference type="InterPro" id="IPR036728">
    <property type="entry name" value="PBP_GOBP_sf"/>
</dbReference>
<dbReference type="SUPFAM" id="SSF47565">
    <property type="entry name" value="Insect pheromone/odorant-binding proteins"/>
    <property type="match status" value="1"/>
</dbReference>
<dbReference type="Proteomes" id="UP000504615">
    <property type="component" value="Unplaced"/>
</dbReference>
<dbReference type="CTD" id="100160457"/>
<proteinExistence type="predicted"/>
<reference evidence="2" key="1">
    <citation type="submission" date="2025-08" db="UniProtKB">
        <authorList>
            <consortium name="RefSeq"/>
        </authorList>
    </citation>
    <scope>IDENTIFICATION</scope>
</reference>
<name>A0A6I9WLT4_9HYME</name>
<evidence type="ECO:0000313" key="1">
    <source>
        <dbReference type="Proteomes" id="UP000504615"/>
    </source>
</evidence>